<keyword evidence="4 5" id="KW-0472">Membrane</keyword>
<protein>
    <submittedName>
        <fullName evidence="9">Protein lifeguard 2</fullName>
    </submittedName>
</protein>
<dbReference type="RefSeq" id="XP_015519284.2">
    <property type="nucleotide sequence ID" value="XM_015663798.2"/>
</dbReference>
<dbReference type="AlphaFoldDB" id="A0A6J0BYG4"/>
<dbReference type="Proteomes" id="UP000829291">
    <property type="component" value="Chromosome 3"/>
</dbReference>
<feature type="coiled-coil region" evidence="6">
    <location>
        <begin position="93"/>
        <end position="120"/>
    </location>
</feature>
<evidence type="ECO:0000313" key="9">
    <source>
        <dbReference type="RefSeq" id="XP_015519284.2"/>
    </source>
</evidence>
<evidence type="ECO:0000256" key="5">
    <source>
        <dbReference type="RuleBase" id="RU004379"/>
    </source>
</evidence>
<dbReference type="OrthoDB" id="7933078at2759"/>
<evidence type="ECO:0000256" key="7">
    <source>
        <dbReference type="SAM" id="MobiDB-lite"/>
    </source>
</evidence>
<feature type="transmembrane region" description="Helical" evidence="5">
    <location>
        <begin position="215"/>
        <end position="237"/>
    </location>
</feature>
<feature type="region of interest" description="Disordered" evidence="7">
    <location>
        <begin position="1"/>
        <end position="30"/>
    </location>
</feature>
<evidence type="ECO:0000256" key="3">
    <source>
        <dbReference type="ARBA" id="ARBA00022989"/>
    </source>
</evidence>
<evidence type="ECO:0000256" key="4">
    <source>
        <dbReference type="ARBA" id="ARBA00023136"/>
    </source>
</evidence>
<comment type="similarity">
    <text evidence="5">Belongs to the BI1 family.</text>
</comment>
<dbReference type="KEGG" id="nlo:107223931"/>
<feature type="transmembrane region" description="Helical" evidence="5">
    <location>
        <begin position="127"/>
        <end position="147"/>
    </location>
</feature>
<dbReference type="GeneID" id="107223931"/>
<feature type="transmembrane region" description="Helical" evidence="5">
    <location>
        <begin position="190"/>
        <end position="209"/>
    </location>
</feature>
<organism evidence="9">
    <name type="scientific">Neodiprion lecontei</name>
    <name type="common">Redheaded pine sawfly</name>
    <dbReference type="NCBI Taxonomy" id="441921"/>
    <lineage>
        <taxon>Eukaryota</taxon>
        <taxon>Metazoa</taxon>
        <taxon>Ecdysozoa</taxon>
        <taxon>Arthropoda</taxon>
        <taxon>Hexapoda</taxon>
        <taxon>Insecta</taxon>
        <taxon>Pterygota</taxon>
        <taxon>Neoptera</taxon>
        <taxon>Endopterygota</taxon>
        <taxon>Hymenoptera</taxon>
        <taxon>Tenthredinoidea</taxon>
        <taxon>Diprionidae</taxon>
        <taxon>Diprioninae</taxon>
        <taxon>Neodiprion</taxon>
    </lineage>
</organism>
<dbReference type="GO" id="GO:0016020">
    <property type="term" value="C:membrane"/>
    <property type="evidence" value="ECO:0007669"/>
    <property type="project" value="UniProtKB-SubCell"/>
</dbReference>
<dbReference type="PANTHER" id="PTHR23291">
    <property type="entry name" value="BAX INHIBITOR-RELATED"/>
    <property type="match status" value="1"/>
</dbReference>
<dbReference type="GO" id="GO:2001234">
    <property type="term" value="P:negative regulation of apoptotic signaling pathway"/>
    <property type="evidence" value="ECO:0007669"/>
    <property type="project" value="TreeGrafter"/>
</dbReference>
<dbReference type="PANTHER" id="PTHR23291:SF127">
    <property type="entry name" value="PROTEIN LIFEGUARD 1-LIKE"/>
    <property type="match status" value="1"/>
</dbReference>
<dbReference type="GO" id="GO:0005794">
    <property type="term" value="C:Golgi apparatus"/>
    <property type="evidence" value="ECO:0007669"/>
    <property type="project" value="TreeGrafter"/>
</dbReference>
<dbReference type="GO" id="GO:0005783">
    <property type="term" value="C:endoplasmic reticulum"/>
    <property type="evidence" value="ECO:0007669"/>
    <property type="project" value="TreeGrafter"/>
</dbReference>
<reference evidence="9" key="1">
    <citation type="submission" date="2025-08" db="UniProtKB">
        <authorList>
            <consortium name="RefSeq"/>
        </authorList>
    </citation>
    <scope>IDENTIFICATION</scope>
    <source>
        <tissue evidence="9">Thorax and Abdomen</tissue>
    </source>
</reference>
<dbReference type="InterPro" id="IPR006214">
    <property type="entry name" value="Bax_inhibitor_1-related"/>
</dbReference>
<dbReference type="InParanoid" id="A0A6J0BYG4"/>
<sequence length="239" mass="27380">MNPPGNRSLPPGERTRAVNENVPPYPPPPYAYSLQNQPGGHQMQAVQVEYPPQLPPLYRGQKVRSGPFTVTVTDEMVAERERENRELYRQWLAEQELRNMSDAEREYEQYAMQFRAAKIRRLFIKKVYCIITVELAFTAAFIALVMYVEQVKLWVLRHWGLAIAATVVYLITYIAITCVERVRRQSPCNWILMCLLTLCQSYSVAYASAHYNIELVLLALGMTALVTVVVTFVAMCAKV</sequence>
<keyword evidence="8" id="KW-1185">Reference proteome</keyword>
<evidence type="ECO:0000256" key="2">
    <source>
        <dbReference type="ARBA" id="ARBA00022692"/>
    </source>
</evidence>
<feature type="transmembrane region" description="Helical" evidence="5">
    <location>
        <begin position="159"/>
        <end position="178"/>
    </location>
</feature>
<proteinExistence type="inferred from homology"/>
<keyword evidence="2 5" id="KW-0812">Transmembrane</keyword>
<dbReference type="Pfam" id="PF01027">
    <property type="entry name" value="Bax1-I"/>
    <property type="match status" value="1"/>
</dbReference>
<comment type="subcellular location">
    <subcellularLocation>
        <location evidence="1">Membrane</location>
        <topology evidence="1">Multi-pass membrane protein</topology>
    </subcellularLocation>
</comment>
<comment type="caution">
    <text evidence="5">Lacks conserved residue(s) required for the propagation of feature annotation.</text>
</comment>
<keyword evidence="6" id="KW-0175">Coiled coil</keyword>
<evidence type="ECO:0000256" key="6">
    <source>
        <dbReference type="SAM" id="Coils"/>
    </source>
</evidence>
<accession>A0A6J0BYG4</accession>
<evidence type="ECO:0000313" key="8">
    <source>
        <dbReference type="Proteomes" id="UP000829291"/>
    </source>
</evidence>
<keyword evidence="3 5" id="KW-1133">Transmembrane helix</keyword>
<gene>
    <name evidence="9" type="primary">LOC107223931</name>
</gene>
<name>A0A6J0BYG4_NEOLC</name>
<evidence type="ECO:0000256" key="1">
    <source>
        <dbReference type="ARBA" id="ARBA00004141"/>
    </source>
</evidence>